<dbReference type="Proteomes" id="UP000584374">
    <property type="component" value="Unassembled WGS sequence"/>
</dbReference>
<organism evidence="8 9">
    <name type="scientific">Saccharopolyspora phatthalungensis</name>
    <dbReference type="NCBI Taxonomy" id="664693"/>
    <lineage>
        <taxon>Bacteria</taxon>
        <taxon>Bacillati</taxon>
        <taxon>Actinomycetota</taxon>
        <taxon>Actinomycetes</taxon>
        <taxon>Pseudonocardiales</taxon>
        <taxon>Pseudonocardiaceae</taxon>
        <taxon>Saccharopolyspora</taxon>
    </lineage>
</organism>
<feature type="domain" description="EamA" evidence="7">
    <location>
        <begin position="150"/>
        <end position="276"/>
    </location>
</feature>
<dbReference type="Pfam" id="PF00892">
    <property type="entry name" value="EamA"/>
    <property type="match status" value="2"/>
</dbReference>
<dbReference type="PANTHER" id="PTHR32322:SF2">
    <property type="entry name" value="EAMA DOMAIN-CONTAINING PROTEIN"/>
    <property type="match status" value="1"/>
</dbReference>
<feature type="transmembrane region" description="Helical" evidence="6">
    <location>
        <begin position="173"/>
        <end position="192"/>
    </location>
</feature>
<dbReference type="SUPFAM" id="SSF103481">
    <property type="entry name" value="Multidrug resistance efflux transporter EmrE"/>
    <property type="match status" value="2"/>
</dbReference>
<feature type="transmembrane region" description="Helical" evidence="6">
    <location>
        <begin position="146"/>
        <end position="167"/>
    </location>
</feature>
<protein>
    <submittedName>
        <fullName evidence="8">Drug/metabolite transporter (DMT)-like permease</fullName>
    </submittedName>
</protein>
<dbReference type="RefSeq" id="WP_184726151.1">
    <property type="nucleotide sequence ID" value="NZ_JACHIW010000001.1"/>
</dbReference>
<comment type="caution">
    <text evidence="8">The sequence shown here is derived from an EMBL/GenBank/DDBJ whole genome shotgun (WGS) entry which is preliminary data.</text>
</comment>
<feature type="domain" description="EamA" evidence="7">
    <location>
        <begin position="1"/>
        <end position="132"/>
    </location>
</feature>
<keyword evidence="3 6" id="KW-0812">Transmembrane</keyword>
<evidence type="ECO:0000256" key="4">
    <source>
        <dbReference type="ARBA" id="ARBA00022989"/>
    </source>
</evidence>
<evidence type="ECO:0000256" key="3">
    <source>
        <dbReference type="ARBA" id="ARBA00022692"/>
    </source>
</evidence>
<keyword evidence="5 6" id="KW-0472">Membrane</keyword>
<proteinExistence type="inferred from homology"/>
<evidence type="ECO:0000256" key="6">
    <source>
        <dbReference type="SAM" id="Phobius"/>
    </source>
</evidence>
<evidence type="ECO:0000256" key="5">
    <source>
        <dbReference type="ARBA" id="ARBA00023136"/>
    </source>
</evidence>
<feature type="transmembrane region" description="Helical" evidence="6">
    <location>
        <begin position="231"/>
        <end position="253"/>
    </location>
</feature>
<evidence type="ECO:0000256" key="2">
    <source>
        <dbReference type="ARBA" id="ARBA00007362"/>
    </source>
</evidence>
<evidence type="ECO:0000313" key="9">
    <source>
        <dbReference type="Proteomes" id="UP000584374"/>
    </source>
</evidence>
<gene>
    <name evidence="8" type="ORF">BJ970_002204</name>
</gene>
<dbReference type="InterPro" id="IPR037185">
    <property type="entry name" value="EmrE-like"/>
</dbReference>
<evidence type="ECO:0000256" key="1">
    <source>
        <dbReference type="ARBA" id="ARBA00004141"/>
    </source>
</evidence>
<accession>A0A840Q439</accession>
<dbReference type="Gene3D" id="1.10.3730.20">
    <property type="match status" value="1"/>
</dbReference>
<reference evidence="8 9" key="1">
    <citation type="submission" date="2020-08" db="EMBL/GenBank/DDBJ databases">
        <title>Sequencing the genomes of 1000 actinobacteria strains.</title>
        <authorList>
            <person name="Klenk H.-P."/>
        </authorList>
    </citation>
    <scope>NUCLEOTIDE SEQUENCE [LARGE SCALE GENOMIC DNA]</scope>
    <source>
        <strain evidence="8 9">DSM 45584</strain>
    </source>
</reference>
<evidence type="ECO:0000313" key="8">
    <source>
        <dbReference type="EMBL" id="MBB5154670.1"/>
    </source>
</evidence>
<dbReference type="PANTHER" id="PTHR32322">
    <property type="entry name" value="INNER MEMBRANE TRANSPORTER"/>
    <property type="match status" value="1"/>
</dbReference>
<comment type="similarity">
    <text evidence="2">Belongs to the EamA transporter family.</text>
</comment>
<dbReference type="InterPro" id="IPR050638">
    <property type="entry name" value="AA-Vitamin_Transporters"/>
</dbReference>
<comment type="subcellular location">
    <subcellularLocation>
        <location evidence="1">Membrane</location>
        <topology evidence="1">Multi-pass membrane protein</topology>
    </subcellularLocation>
</comment>
<keyword evidence="9" id="KW-1185">Reference proteome</keyword>
<feature type="transmembrane region" description="Helical" evidence="6">
    <location>
        <begin position="115"/>
        <end position="134"/>
    </location>
</feature>
<evidence type="ECO:0000259" key="7">
    <source>
        <dbReference type="Pfam" id="PF00892"/>
    </source>
</evidence>
<feature type="transmembrane region" description="Helical" evidence="6">
    <location>
        <begin position="89"/>
        <end position="109"/>
    </location>
</feature>
<sequence>MGELLALSSALCFGMAHFVNGLVSRRFSGIVVAAHAQVGATLVSLLLLAFPIGPATPSAVCWGAISGLGTGIGVTLLYRAMQRGPMSVVVPISDVGAVTLPVVFGIALLDERPTPLALCGIAASVPAIWLVSGGKRASRRAPGGRGVPDALIAGIGFAVQFIGMGQIPADAGWYPVIISRIASVVVIGVLVLRTAGARRLPAKSAATALVGGAVGTVAIILYLLAAGRQMMSIAVVLAALYPAVPVILALLLLGERIDRAQLLGLLCAAVAIGLLSLA</sequence>
<dbReference type="EMBL" id="JACHIW010000001">
    <property type="protein sequence ID" value="MBB5154670.1"/>
    <property type="molecule type" value="Genomic_DNA"/>
</dbReference>
<name>A0A840Q439_9PSEU</name>
<dbReference type="InterPro" id="IPR000620">
    <property type="entry name" value="EamA_dom"/>
</dbReference>
<dbReference type="AlphaFoldDB" id="A0A840Q439"/>
<feature type="transmembrane region" description="Helical" evidence="6">
    <location>
        <begin position="260"/>
        <end position="277"/>
    </location>
</feature>
<feature type="transmembrane region" description="Helical" evidence="6">
    <location>
        <begin position="57"/>
        <end position="77"/>
    </location>
</feature>
<keyword evidence="4 6" id="KW-1133">Transmembrane helix</keyword>
<feature type="transmembrane region" description="Helical" evidence="6">
    <location>
        <begin position="204"/>
        <end position="225"/>
    </location>
</feature>
<dbReference type="GO" id="GO:0016020">
    <property type="term" value="C:membrane"/>
    <property type="evidence" value="ECO:0007669"/>
    <property type="project" value="UniProtKB-SubCell"/>
</dbReference>